<dbReference type="EMBL" id="LMVM01000040">
    <property type="protein sequence ID" value="PAV03127.1"/>
    <property type="molecule type" value="Genomic_DNA"/>
</dbReference>
<dbReference type="InterPro" id="IPR058349">
    <property type="entry name" value="DUF8036"/>
</dbReference>
<gene>
    <name evidence="2" type="ORF">ASJ80_07610</name>
</gene>
<dbReference type="Proteomes" id="UP000217784">
    <property type="component" value="Unassembled WGS sequence"/>
</dbReference>
<dbReference type="AlphaFoldDB" id="A0A2A2H169"/>
<protein>
    <submittedName>
        <fullName evidence="2">Uncharacterized protein</fullName>
    </submittedName>
</protein>
<keyword evidence="3" id="KW-1185">Reference proteome</keyword>
<keyword evidence="1" id="KW-1133">Transmembrane helix</keyword>
<keyword evidence="1" id="KW-0812">Transmembrane</keyword>
<dbReference type="RefSeq" id="WP_069583826.1">
    <property type="nucleotide sequence ID" value="NZ_LMVM01000040.1"/>
</dbReference>
<evidence type="ECO:0000313" key="3">
    <source>
        <dbReference type="Proteomes" id="UP000217784"/>
    </source>
</evidence>
<name>A0A2A2H169_METBR</name>
<sequence length="99" mass="11189">MTIELLGYRAAEIGAICVEFLNMGLLFGLIYLYIKSYRQIKIGFTIGLMLFASFLLLRSIFAVALLILDSDMISGNHEFLSSIIEFIALAILLKVTWDY</sequence>
<dbReference type="OrthoDB" id="68835at2157"/>
<dbReference type="Pfam" id="PF26119">
    <property type="entry name" value="DUF8036"/>
    <property type="match status" value="1"/>
</dbReference>
<accession>A0A2A2H169</accession>
<proteinExistence type="predicted"/>
<feature type="transmembrane region" description="Helical" evidence="1">
    <location>
        <begin position="13"/>
        <end position="34"/>
    </location>
</feature>
<feature type="transmembrane region" description="Helical" evidence="1">
    <location>
        <begin position="79"/>
        <end position="97"/>
    </location>
</feature>
<keyword evidence="1" id="KW-0472">Membrane</keyword>
<comment type="caution">
    <text evidence="2">The sequence shown here is derived from an EMBL/GenBank/DDBJ whole genome shotgun (WGS) entry which is preliminary data.</text>
</comment>
<evidence type="ECO:0000256" key="1">
    <source>
        <dbReference type="SAM" id="Phobius"/>
    </source>
</evidence>
<reference evidence="2 3" key="1">
    <citation type="journal article" date="2017" name="BMC Genomics">
        <title>Genomic analysis of methanogenic archaea reveals a shift towards energy conservation.</title>
        <authorList>
            <person name="Gilmore S.P."/>
            <person name="Henske J.K."/>
            <person name="Sexton J.A."/>
            <person name="Solomon K.V."/>
            <person name="Seppala S."/>
            <person name="Yoo J.I."/>
            <person name="Huyett L.M."/>
            <person name="Pressman A."/>
            <person name="Cogan J.Z."/>
            <person name="Kivenson V."/>
            <person name="Peng X."/>
            <person name="Tan Y."/>
            <person name="Valentine D.L."/>
            <person name="O'Malley M.A."/>
        </authorList>
    </citation>
    <scope>NUCLEOTIDE SEQUENCE [LARGE SCALE GENOMIC DNA]</scope>
    <source>
        <strain evidence="2 3">M.o.H.</strain>
    </source>
</reference>
<feature type="transmembrane region" description="Helical" evidence="1">
    <location>
        <begin position="46"/>
        <end position="67"/>
    </location>
</feature>
<organism evidence="2 3">
    <name type="scientific">Methanobacterium bryantii</name>
    <dbReference type="NCBI Taxonomy" id="2161"/>
    <lineage>
        <taxon>Archaea</taxon>
        <taxon>Methanobacteriati</taxon>
        <taxon>Methanobacteriota</taxon>
        <taxon>Methanomada group</taxon>
        <taxon>Methanobacteria</taxon>
        <taxon>Methanobacteriales</taxon>
        <taxon>Methanobacteriaceae</taxon>
        <taxon>Methanobacterium</taxon>
    </lineage>
</organism>
<evidence type="ECO:0000313" key="2">
    <source>
        <dbReference type="EMBL" id="PAV03127.1"/>
    </source>
</evidence>